<protein>
    <submittedName>
        <fullName evidence="1">Uncharacterized protein</fullName>
    </submittedName>
</protein>
<keyword evidence="2" id="KW-1185">Reference proteome</keyword>
<dbReference type="AlphaFoldDB" id="A0AA36H5C6"/>
<reference evidence="1" key="1">
    <citation type="submission" date="2023-07" db="EMBL/GenBank/DDBJ databases">
        <authorList>
            <consortium name="CYATHOMIX"/>
        </authorList>
    </citation>
    <scope>NUCLEOTIDE SEQUENCE</scope>
    <source>
        <strain evidence="1">N/A</strain>
    </source>
</reference>
<sequence length="192" mass="22306">MLQFLVCTAFLLTVDAVVRWEERTLKCDADDCQLAIRNNTFKAAECTLNADSRHICNIECEGADRDSVISKSPTTNRRCIRNLGRAQQELMKGCEDIEGIELALCIVDRYASDLQTKQNERLTRLKSMAVTRKDESDFFKNDEPIKGMINRKGENAFGRQRQKWRKQQFGVNFSNAYRTRRRHNYDSSLLER</sequence>
<evidence type="ECO:0000313" key="1">
    <source>
        <dbReference type="EMBL" id="CAJ0604411.1"/>
    </source>
</evidence>
<gene>
    <name evidence="1" type="ORF">CYNAS_LOCUS16394</name>
</gene>
<accession>A0AA36H5C6</accession>
<proteinExistence type="predicted"/>
<comment type="caution">
    <text evidence="1">The sequence shown here is derived from an EMBL/GenBank/DDBJ whole genome shotgun (WGS) entry which is preliminary data.</text>
</comment>
<name>A0AA36H5C6_CYLNA</name>
<dbReference type="Proteomes" id="UP001176961">
    <property type="component" value="Unassembled WGS sequence"/>
</dbReference>
<dbReference type="EMBL" id="CATQJL010000305">
    <property type="protein sequence ID" value="CAJ0604411.1"/>
    <property type="molecule type" value="Genomic_DNA"/>
</dbReference>
<evidence type="ECO:0000313" key="2">
    <source>
        <dbReference type="Proteomes" id="UP001176961"/>
    </source>
</evidence>
<organism evidence="1 2">
    <name type="scientific">Cylicocyclus nassatus</name>
    <name type="common">Nematode worm</name>
    <dbReference type="NCBI Taxonomy" id="53992"/>
    <lineage>
        <taxon>Eukaryota</taxon>
        <taxon>Metazoa</taxon>
        <taxon>Ecdysozoa</taxon>
        <taxon>Nematoda</taxon>
        <taxon>Chromadorea</taxon>
        <taxon>Rhabditida</taxon>
        <taxon>Rhabditina</taxon>
        <taxon>Rhabditomorpha</taxon>
        <taxon>Strongyloidea</taxon>
        <taxon>Strongylidae</taxon>
        <taxon>Cylicocyclus</taxon>
    </lineage>
</organism>